<dbReference type="Pfam" id="PF02954">
    <property type="entry name" value="HTH_8"/>
    <property type="match status" value="1"/>
</dbReference>
<dbReference type="SUPFAM" id="SSF46689">
    <property type="entry name" value="Homeodomain-like"/>
    <property type="match status" value="1"/>
</dbReference>
<accession>A0ABU6PGR2</accession>
<keyword evidence="8" id="KW-1185">Reference proteome</keyword>
<dbReference type="SUPFAM" id="SSF52540">
    <property type="entry name" value="P-loop containing nucleoside triphosphate hydrolases"/>
    <property type="match status" value="1"/>
</dbReference>
<evidence type="ECO:0000256" key="3">
    <source>
        <dbReference type="ARBA" id="ARBA00023015"/>
    </source>
</evidence>
<organism evidence="7 8">
    <name type="scientific">Bacillus nitratireducens</name>
    <dbReference type="NCBI Taxonomy" id="2026193"/>
    <lineage>
        <taxon>Bacteria</taxon>
        <taxon>Bacillati</taxon>
        <taxon>Bacillota</taxon>
        <taxon>Bacilli</taxon>
        <taxon>Bacillales</taxon>
        <taxon>Bacillaceae</taxon>
        <taxon>Bacillus</taxon>
        <taxon>Bacillus cereus group</taxon>
    </lineage>
</organism>
<dbReference type="Pfam" id="PF25601">
    <property type="entry name" value="AAA_lid_14"/>
    <property type="match status" value="1"/>
</dbReference>
<keyword evidence="3" id="KW-0805">Transcription regulation</keyword>
<protein>
    <submittedName>
        <fullName evidence="7">Sigma-54-dependent Fis family transcriptional regulator</fullName>
    </submittedName>
</protein>
<gene>
    <name evidence="7" type="ORF">P9485_19555</name>
</gene>
<dbReference type="InterPro" id="IPR058031">
    <property type="entry name" value="AAA_lid_NorR"/>
</dbReference>
<dbReference type="PANTHER" id="PTHR32071:SF101">
    <property type="entry name" value="ACETOIN DEHYDROGENASE OPERON TRANSCRIPTIONAL ACTIVATOR ACOR"/>
    <property type="match status" value="1"/>
</dbReference>
<dbReference type="InterPro" id="IPR003018">
    <property type="entry name" value="GAF"/>
</dbReference>
<dbReference type="EMBL" id="JARTIK010000018">
    <property type="protein sequence ID" value="MED4680016.1"/>
    <property type="molecule type" value="Genomic_DNA"/>
</dbReference>
<dbReference type="PANTHER" id="PTHR32071">
    <property type="entry name" value="TRANSCRIPTIONAL REGULATORY PROTEIN"/>
    <property type="match status" value="1"/>
</dbReference>
<dbReference type="InterPro" id="IPR002197">
    <property type="entry name" value="HTH_Fis"/>
</dbReference>
<proteinExistence type="predicted"/>
<keyword evidence="5" id="KW-0804">Transcription</keyword>
<dbReference type="Gene3D" id="1.10.10.60">
    <property type="entry name" value="Homeodomain-like"/>
    <property type="match status" value="1"/>
</dbReference>
<keyword evidence="2" id="KW-0067">ATP-binding</keyword>
<dbReference type="Pfam" id="PF00158">
    <property type="entry name" value="Sigma54_activat"/>
    <property type="match status" value="1"/>
</dbReference>
<sequence length="616" mass="70379">MLASPFYLHTWKKFVDEGVLDSNRINERISESWHRCKQANVNPHMNKGQKILSSGIFQDQKKKSEIFLDIAIPQIQNMRKTIDELQMMALLIDPDGYVLSLSGNQQTLKRAKHINFIEGVKWTEAAVGTNAIGTALQIEEAIMISGTEHYSVASHSWSCAASPIHNDDGKLIGVLDFSCPIEFSHPYMLGMVTSIAHAIERECSIRVHQNELHLIHRFLDVIDSDEQVVICNHRDVIVSASKRVRERVCNWSRMKLEDLIHNGLKSKLEVPVYSNDRMIGKCIYLKENKQANLFSNFPFINGITFPGVIGTSSVFQHTLEEIKLVSPTDASVYVCGETGVGKEYVARAIHENSPRKNGPFIAVNCGSLPKELMESELFGYAEGAFTGARRQGYKGKFEQADGGTIFLDEIGEVLPEMQVALLRVLQERTVTPIGSSKEVPVNIRIITATHKDLLRLVEEGKFRQDLYYRLHVYPLYVPSLIERKEDIPYFIQHFCERKDWNVVFPKSICNQFSQHTWPGNIRELLNVLERIYILSQGREICEKQISFLLQTMMGNQHQLELQAENKTEHTLNFREKIQRDSMIEALEKTNGNVSLAAKLLDVPRSIFYKRMQKFRL</sequence>
<dbReference type="InterPro" id="IPR002078">
    <property type="entry name" value="Sigma_54_int"/>
</dbReference>
<dbReference type="Gene3D" id="1.10.8.60">
    <property type="match status" value="1"/>
</dbReference>
<dbReference type="InterPro" id="IPR009057">
    <property type="entry name" value="Homeodomain-like_sf"/>
</dbReference>
<evidence type="ECO:0000259" key="6">
    <source>
        <dbReference type="PROSITE" id="PS50045"/>
    </source>
</evidence>
<reference evidence="7 8" key="1">
    <citation type="submission" date="2023-03" db="EMBL/GenBank/DDBJ databases">
        <title>Bacillus Genome Sequencing.</title>
        <authorList>
            <person name="Dunlap C."/>
        </authorList>
    </citation>
    <scope>NUCLEOTIDE SEQUENCE [LARGE SCALE GENOMIC DNA]</scope>
    <source>
        <strain evidence="7 8">NRS-319</strain>
    </source>
</reference>
<dbReference type="Pfam" id="PF01590">
    <property type="entry name" value="GAF"/>
    <property type="match status" value="1"/>
</dbReference>
<comment type="caution">
    <text evidence="7">The sequence shown here is derived from an EMBL/GenBank/DDBJ whole genome shotgun (WGS) entry which is preliminary data.</text>
</comment>
<feature type="domain" description="Sigma-54 factor interaction" evidence="6">
    <location>
        <begin position="308"/>
        <end position="533"/>
    </location>
</feature>
<evidence type="ECO:0000256" key="1">
    <source>
        <dbReference type="ARBA" id="ARBA00022741"/>
    </source>
</evidence>
<dbReference type="Gene3D" id="3.30.450.40">
    <property type="match status" value="1"/>
</dbReference>
<dbReference type="InterPro" id="IPR025944">
    <property type="entry name" value="Sigma_54_int_dom_CS"/>
</dbReference>
<keyword evidence="1" id="KW-0547">Nucleotide-binding</keyword>
<dbReference type="PROSITE" id="PS00675">
    <property type="entry name" value="SIGMA54_INTERACT_1"/>
    <property type="match status" value="1"/>
</dbReference>
<dbReference type="Proteomes" id="UP001336122">
    <property type="component" value="Unassembled WGS sequence"/>
</dbReference>
<name>A0ABU6PGR2_9BACI</name>
<dbReference type="PROSITE" id="PS00688">
    <property type="entry name" value="SIGMA54_INTERACT_3"/>
    <property type="match status" value="1"/>
</dbReference>
<dbReference type="InterPro" id="IPR025943">
    <property type="entry name" value="Sigma_54_int_dom_ATP-bd_2"/>
</dbReference>
<dbReference type="Gene3D" id="3.40.50.300">
    <property type="entry name" value="P-loop containing nucleotide triphosphate hydrolases"/>
    <property type="match status" value="1"/>
</dbReference>
<dbReference type="CDD" id="cd00009">
    <property type="entry name" value="AAA"/>
    <property type="match status" value="1"/>
</dbReference>
<dbReference type="PROSITE" id="PS50045">
    <property type="entry name" value="SIGMA54_INTERACT_4"/>
    <property type="match status" value="1"/>
</dbReference>
<dbReference type="RefSeq" id="WP_309443148.1">
    <property type="nucleotide sequence ID" value="NZ_JARTIK010000018.1"/>
</dbReference>
<dbReference type="InterPro" id="IPR025662">
    <property type="entry name" value="Sigma_54_int_dom_ATP-bd_1"/>
</dbReference>
<evidence type="ECO:0000256" key="4">
    <source>
        <dbReference type="ARBA" id="ARBA00023125"/>
    </source>
</evidence>
<evidence type="ECO:0000256" key="2">
    <source>
        <dbReference type="ARBA" id="ARBA00022840"/>
    </source>
</evidence>
<dbReference type="PRINTS" id="PR01590">
    <property type="entry name" value="HTHFIS"/>
</dbReference>
<dbReference type="PROSITE" id="PS00676">
    <property type="entry name" value="SIGMA54_INTERACT_2"/>
    <property type="match status" value="1"/>
</dbReference>
<keyword evidence="4" id="KW-0238">DNA-binding</keyword>
<dbReference type="SMART" id="SM00382">
    <property type="entry name" value="AAA"/>
    <property type="match status" value="1"/>
</dbReference>
<dbReference type="InterPro" id="IPR003593">
    <property type="entry name" value="AAA+_ATPase"/>
</dbReference>
<evidence type="ECO:0000313" key="8">
    <source>
        <dbReference type="Proteomes" id="UP001336122"/>
    </source>
</evidence>
<dbReference type="InterPro" id="IPR027417">
    <property type="entry name" value="P-loop_NTPase"/>
</dbReference>
<dbReference type="InterPro" id="IPR029016">
    <property type="entry name" value="GAF-like_dom_sf"/>
</dbReference>
<evidence type="ECO:0000256" key="5">
    <source>
        <dbReference type="ARBA" id="ARBA00023163"/>
    </source>
</evidence>
<evidence type="ECO:0000313" key="7">
    <source>
        <dbReference type="EMBL" id="MED4680016.1"/>
    </source>
</evidence>